<sequence length="241" mass="27642">MVYRGGYGAAGRSRNFRSSSRSSSFVPRWEKEFCSEIGGIQWKRLLEAKKYISETDKIMQWDDSEGRECFYKAKYRFWSLNYNHGSYCSVSLPDPNKYIDEINWDSESDNQLSMELEKARKPETRCEEESSFLLSDPWMLPVEHVKPTGWDVCDDWQGPRLLTAPPDISSLESGTTISPSPAAASSPEPSSHQEQQQLQQQEYRIIKRFERFPICKTFGSKLSAYGSRPPNSSPTFTDGLT</sequence>
<name>A0A6N2MIC8_SALVM</name>
<dbReference type="PANTHER" id="PTHR34567:SF7">
    <property type="entry name" value="PENTATRICOPEPTIDE REPEAT-CONTAINING-LIKE PROTEIN"/>
    <property type="match status" value="1"/>
</dbReference>
<protein>
    <submittedName>
        <fullName evidence="2">Uncharacterized protein</fullName>
    </submittedName>
</protein>
<feature type="compositionally biased region" description="Low complexity" evidence="1">
    <location>
        <begin position="178"/>
        <end position="200"/>
    </location>
</feature>
<feature type="compositionally biased region" description="Low complexity" evidence="1">
    <location>
        <begin position="10"/>
        <end position="20"/>
    </location>
</feature>
<dbReference type="EMBL" id="CAADRP010001819">
    <property type="protein sequence ID" value="VFU53774.1"/>
    <property type="molecule type" value="Genomic_DNA"/>
</dbReference>
<feature type="compositionally biased region" description="Polar residues" evidence="1">
    <location>
        <begin position="229"/>
        <end position="241"/>
    </location>
</feature>
<evidence type="ECO:0000313" key="2">
    <source>
        <dbReference type="EMBL" id="VFU53774.1"/>
    </source>
</evidence>
<gene>
    <name evidence="2" type="ORF">SVIM_LOCUS373799</name>
</gene>
<feature type="region of interest" description="Disordered" evidence="1">
    <location>
        <begin position="1"/>
        <end position="20"/>
    </location>
</feature>
<reference evidence="2" key="1">
    <citation type="submission" date="2019-03" db="EMBL/GenBank/DDBJ databases">
        <authorList>
            <person name="Mank J."/>
            <person name="Almeida P."/>
        </authorList>
    </citation>
    <scope>NUCLEOTIDE SEQUENCE</scope>
    <source>
        <strain evidence="2">78183</strain>
    </source>
</reference>
<accession>A0A6N2MIC8</accession>
<evidence type="ECO:0000256" key="1">
    <source>
        <dbReference type="SAM" id="MobiDB-lite"/>
    </source>
</evidence>
<organism evidence="2">
    <name type="scientific">Salix viminalis</name>
    <name type="common">Common osier</name>
    <name type="synonym">Basket willow</name>
    <dbReference type="NCBI Taxonomy" id="40686"/>
    <lineage>
        <taxon>Eukaryota</taxon>
        <taxon>Viridiplantae</taxon>
        <taxon>Streptophyta</taxon>
        <taxon>Embryophyta</taxon>
        <taxon>Tracheophyta</taxon>
        <taxon>Spermatophyta</taxon>
        <taxon>Magnoliopsida</taxon>
        <taxon>eudicotyledons</taxon>
        <taxon>Gunneridae</taxon>
        <taxon>Pentapetalae</taxon>
        <taxon>rosids</taxon>
        <taxon>fabids</taxon>
        <taxon>Malpighiales</taxon>
        <taxon>Salicaceae</taxon>
        <taxon>Saliceae</taxon>
        <taxon>Salix</taxon>
    </lineage>
</organism>
<feature type="region of interest" description="Disordered" evidence="1">
    <location>
        <begin position="220"/>
        <end position="241"/>
    </location>
</feature>
<feature type="region of interest" description="Disordered" evidence="1">
    <location>
        <begin position="164"/>
        <end position="200"/>
    </location>
</feature>
<proteinExistence type="predicted"/>
<dbReference type="PANTHER" id="PTHR34567">
    <property type="entry name" value="FK506-BINDING-LIKE PROTEIN"/>
    <property type="match status" value="1"/>
</dbReference>
<dbReference type="AlphaFoldDB" id="A0A6N2MIC8"/>